<dbReference type="Proteomes" id="UP000515160">
    <property type="component" value="Chromosome 2R"/>
</dbReference>
<gene>
    <name evidence="3" type="primary">LOC117575142</name>
</gene>
<organism evidence="2 3">
    <name type="scientific">Drosophila albomicans</name>
    <name type="common">Fruit fly</name>
    <dbReference type="NCBI Taxonomy" id="7291"/>
    <lineage>
        <taxon>Eukaryota</taxon>
        <taxon>Metazoa</taxon>
        <taxon>Ecdysozoa</taxon>
        <taxon>Arthropoda</taxon>
        <taxon>Hexapoda</taxon>
        <taxon>Insecta</taxon>
        <taxon>Pterygota</taxon>
        <taxon>Neoptera</taxon>
        <taxon>Endopterygota</taxon>
        <taxon>Diptera</taxon>
        <taxon>Brachycera</taxon>
        <taxon>Muscomorpha</taxon>
        <taxon>Ephydroidea</taxon>
        <taxon>Drosophilidae</taxon>
        <taxon>Drosophila</taxon>
    </lineage>
</organism>
<dbReference type="SMART" id="SM00708">
    <property type="entry name" value="PhBP"/>
    <property type="match status" value="1"/>
</dbReference>
<dbReference type="CDD" id="cd23992">
    <property type="entry name" value="PBP_GOBP"/>
    <property type="match status" value="1"/>
</dbReference>
<proteinExistence type="predicted"/>
<dbReference type="RefSeq" id="XP_034115140.2">
    <property type="nucleotide sequence ID" value="XM_034259249.2"/>
</dbReference>
<dbReference type="OrthoDB" id="7954178at2759"/>
<protein>
    <submittedName>
        <fullName evidence="3">General odorant-binding protein 99a-like</fullName>
    </submittedName>
</protein>
<keyword evidence="1" id="KW-0732">Signal</keyword>
<dbReference type="GO" id="GO:0005549">
    <property type="term" value="F:odorant binding"/>
    <property type="evidence" value="ECO:0007669"/>
    <property type="project" value="InterPro"/>
</dbReference>
<evidence type="ECO:0000313" key="2">
    <source>
        <dbReference type="Proteomes" id="UP000515160"/>
    </source>
</evidence>
<dbReference type="InterPro" id="IPR036728">
    <property type="entry name" value="PBP_GOBP_sf"/>
</dbReference>
<reference evidence="3" key="1">
    <citation type="submission" date="2025-08" db="UniProtKB">
        <authorList>
            <consortium name="RefSeq"/>
        </authorList>
    </citation>
    <scope>IDENTIFICATION</scope>
    <source>
        <strain evidence="3">15112-1751.03</strain>
        <tissue evidence="3">Whole Adult</tissue>
    </source>
</reference>
<accession>A0A6P8XUZ9</accession>
<keyword evidence="2" id="KW-1185">Reference proteome</keyword>
<dbReference type="Pfam" id="PF01395">
    <property type="entry name" value="PBP_GOBP"/>
    <property type="match status" value="1"/>
</dbReference>
<feature type="signal peptide" evidence="1">
    <location>
        <begin position="1"/>
        <end position="17"/>
    </location>
</feature>
<dbReference type="SUPFAM" id="SSF47565">
    <property type="entry name" value="Insect pheromone/odorant-binding proteins"/>
    <property type="match status" value="1"/>
</dbReference>
<dbReference type="AlphaFoldDB" id="A0A6P8XUZ9"/>
<name>A0A6P8XUZ9_DROAB</name>
<dbReference type="InterPro" id="IPR006170">
    <property type="entry name" value="PBP/GOBP"/>
</dbReference>
<sequence>MFKYFVVCLALCSLADGERVQESGSEIIPNIEKCIKEYPLTAEVIAQIKRMEIPDLPEMRPFLLCLSLAMDIFFIPEGFDVDRLDDVIVTDLSQDEKLQIIHKCVDRNEQKSPAGEWAFRVHKCLVTSKIGDLARAKKAEA</sequence>
<feature type="chain" id="PRO_5039182528" evidence="1">
    <location>
        <begin position="18"/>
        <end position="141"/>
    </location>
</feature>
<evidence type="ECO:0000313" key="3">
    <source>
        <dbReference type="RefSeq" id="XP_034115140.2"/>
    </source>
</evidence>
<dbReference type="Gene3D" id="1.10.238.20">
    <property type="entry name" value="Pheromone/general odorant binding protein domain"/>
    <property type="match status" value="1"/>
</dbReference>
<dbReference type="GeneID" id="117575142"/>
<evidence type="ECO:0000256" key="1">
    <source>
        <dbReference type="SAM" id="SignalP"/>
    </source>
</evidence>